<dbReference type="RefSeq" id="WP_175490629.1">
    <property type="nucleotide sequence ID" value="NZ_FOTS01000046.1"/>
</dbReference>
<organism evidence="1 2">
    <name type="scientific">Pelosinus propionicus DSM 13327</name>
    <dbReference type="NCBI Taxonomy" id="1123291"/>
    <lineage>
        <taxon>Bacteria</taxon>
        <taxon>Bacillati</taxon>
        <taxon>Bacillota</taxon>
        <taxon>Negativicutes</taxon>
        <taxon>Selenomonadales</taxon>
        <taxon>Sporomusaceae</taxon>
        <taxon>Pelosinus</taxon>
    </lineage>
</organism>
<evidence type="ECO:0000313" key="1">
    <source>
        <dbReference type="EMBL" id="SFM14308.1"/>
    </source>
</evidence>
<reference evidence="2" key="1">
    <citation type="submission" date="2016-10" db="EMBL/GenBank/DDBJ databases">
        <authorList>
            <person name="Varghese N."/>
            <person name="Submissions S."/>
        </authorList>
    </citation>
    <scope>NUCLEOTIDE SEQUENCE [LARGE SCALE GENOMIC DNA]</scope>
    <source>
        <strain evidence="2">DSM 13327</strain>
    </source>
</reference>
<proteinExistence type="predicted"/>
<dbReference type="EMBL" id="FOTS01000046">
    <property type="protein sequence ID" value="SFM14308.1"/>
    <property type="molecule type" value="Genomic_DNA"/>
</dbReference>
<dbReference type="AlphaFoldDB" id="A0A1I4NFM6"/>
<dbReference type="STRING" id="1123291.SAMN04490355_10464"/>
<protein>
    <submittedName>
        <fullName evidence="1">Uncharacterized protein</fullName>
    </submittedName>
</protein>
<name>A0A1I4NFM6_9FIRM</name>
<gene>
    <name evidence="1" type="ORF">SAMN04490355_10464</name>
</gene>
<dbReference type="Proteomes" id="UP000199520">
    <property type="component" value="Unassembled WGS sequence"/>
</dbReference>
<keyword evidence="2" id="KW-1185">Reference proteome</keyword>
<sequence>MAIKSPFTITTKYPKFTTHVTIINFDTDKHPDIFNRKLANIMINKINSVAMEGR</sequence>
<accession>A0A1I4NFM6</accession>
<evidence type="ECO:0000313" key="2">
    <source>
        <dbReference type="Proteomes" id="UP000199520"/>
    </source>
</evidence>